<reference evidence="2" key="1">
    <citation type="journal article" date="2023" name="BMC Genomics">
        <title>Chromosome-level genome assemblies of Cutaneotrichosporon spp. (Trichosporonales, Basidiomycota) reveal imbalanced evolution between nucleotide sequences and chromosome synteny.</title>
        <authorList>
            <person name="Kobayashi Y."/>
            <person name="Kayamori A."/>
            <person name="Aoki K."/>
            <person name="Shiwa Y."/>
            <person name="Matsutani M."/>
            <person name="Fujita N."/>
            <person name="Sugita T."/>
            <person name="Iwasaki W."/>
            <person name="Tanaka N."/>
            <person name="Takashima M."/>
        </authorList>
    </citation>
    <scope>NUCLEOTIDE SEQUENCE</scope>
    <source>
        <strain evidence="2">HIS016</strain>
    </source>
</reference>
<dbReference type="EMBL" id="BTCM01000004">
    <property type="protein sequence ID" value="GMK57633.1"/>
    <property type="molecule type" value="Genomic_DNA"/>
</dbReference>
<dbReference type="InterPro" id="IPR011990">
    <property type="entry name" value="TPR-like_helical_dom_sf"/>
</dbReference>
<accession>A0AAD3TVW0</accession>
<proteinExistence type="predicted"/>
<feature type="region of interest" description="Disordered" evidence="1">
    <location>
        <begin position="32"/>
        <end position="80"/>
    </location>
</feature>
<dbReference type="Pfam" id="PF13041">
    <property type="entry name" value="PPR_2"/>
    <property type="match status" value="1"/>
</dbReference>
<sequence>MFRLARLGPDVRQLQRHSGSFARGAAAGAGAGASAAFRGRDSRGFRGPPHRSDRGDNAGHEGRKREWKVRGMTAPTSTNPFTLSQRVKKHLARYPDKMTRPQIDEMLAIVRDAPQDMATAPVWNLVLARMGRDGYYSAMWKAFNEMKKRGTNASSRTFTVLLNAYAGVAHSGVVNDSFSPASKPERLTLERVRRVYDLSQSHIRAMLKAGNEGSRDSLGVAYPEDHDSDMPATLPSEEVSVWPTNAYLKFLGRYGMWNEMEAIFLGMDREPPLAPDGATYYTMLNTANNVDHYRRSMKDDTLPSIDAGSIGRAYWDQAVRSGVDVDERMALAALSCLAAGSPADQRVAEELIPRLWDLPAPGQPASATGAKGTYSLPRAWDSLPTLTLDVRTATTLLSTLRRMGNKSLVAHYTRQIADGPLARGADLALLRVFVHNLAFAGDADGASAILETFQPPSGSDGWPVDVHLSVMGAARWASDWDIALSTFRRMVALAPAAEGRAGKYVWKAPNGRAQDVRGRPWVTPRPHAVTPTAMGMLFKTALAVKSDTRPLRTANDIYEFYGPDAFFEVRTSAGVVDMNAGEAKHWDLSRRDYGLIGDAVELARDLEVAAERLAESARAPGDRDKFEALKRDAARVVRIWGKRVEERGDRKPRPRFLRSLE</sequence>
<name>A0AAD3TVW0_9TREE</name>
<reference evidence="2" key="2">
    <citation type="submission" date="2023-06" db="EMBL/GenBank/DDBJ databases">
        <authorList>
            <person name="Kobayashi Y."/>
            <person name="Kayamori A."/>
            <person name="Aoki K."/>
            <person name="Shiwa Y."/>
            <person name="Fujita N."/>
            <person name="Sugita T."/>
            <person name="Iwasaki W."/>
            <person name="Tanaka N."/>
            <person name="Takashima M."/>
        </authorList>
    </citation>
    <scope>NUCLEOTIDE SEQUENCE</scope>
    <source>
        <strain evidence="2">HIS016</strain>
    </source>
</reference>
<evidence type="ECO:0000256" key="1">
    <source>
        <dbReference type="SAM" id="MobiDB-lite"/>
    </source>
</evidence>
<comment type="caution">
    <text evidence="2">The sequence shown here is derived from an EMBL/GenBank/DDBJ whole genome shotgun (WGS) entry which is preliminary data.</text>
</comment>
<gene>
    <name evidence="2" type="ORF">CspeluHIS016_0404670</name>
</gene>
<evidence type="ECO:0000313" key="2">
    <source>
        <dbReference type="EMBL" id="GMK57633.1"/>
    </source>
</evidence>
<feature type="compositionally biased region" description="Basic and acidic residues" evidence="1">
    <location>
        <begin position="38"/>
        <end position="64"/>
    </location>
</feature>
<dbReference type="InterPro" id="IPR002885">
    <property type="entry name" value="PPR_rpt"/>
</dbReference>
<organism evidence="2 3">
    <name type="scientific">Cutaneotrichosporon spelunceum</name>
    <dbReference type="NCBI Taxonomy" id="1672016"/>
    <lineage>
        <taxon>Eukaryota</taxon>
        <taxon>Fungi</taxon>
        <taxon>Dikarya</taxon>
        <taxon>Basidiomycota</taxon>
        <taxon>Agaricomycotina</taxon>
        <taxon>Tremellomycetes</taxon>
        <taxon>Trichosporonales</taxon>
        <taxon>Trichosporonaceae</taxon>
        <taxon>Cutaneotrichosporon</taxon>
    </lineage>
</organism>
<keyword evidence="3" id="KW-1185">Reference proteome</keyword>
<evidence type="ECO:0000313" key="3">
    <source>
        <dbReference type="Proteomes" id="UP001222932"/>
    </source>
</evidence>
<dbReference type="Gene3D" id="1.25.40.10">
    <property type="entry name" value="Tetratricopeptide repeat domain"/>
    <property type="match status" value="1"/>
</dbReference>
<protein>
    <submittedName>
        <fullName evidence="2">Uncharacterized protein</fullName>
    </submittedName>
</protein>
<dbReference type="AlphaFoldDB" id="A0AAD3TVW0"/>
<dbReference type="Proteomes" id="UP001222932">
    <property type="component" value="Unassembled WGS sequence"/>
</dbReference>